<evidence type="ECO:0000256" key="1">
    <source>
        <dbReference type="SAM" id="SignalP"/>
    </source>
</evidence>
<accession>A0A023FEC4</accession>
<feature type="non-terminal residue" evidence="2">
    <location>
        <position position="184"/>
    </location>
</feature>
<sequence length="184" mass="20059">MWLSFIWSDLFVLALQLCEALLSNLEARVWPVQAEELIFLLLRPPSLVCDSQHSCLLAIAHLVGEVVPLFLPCQLLPDVLGSLEGEAPLHAHRVQFGLGRASGVVADELVHLDAPHVVARRAQVQDAQVVAASALGLRDDGVQGVREVLEQGILQLHLNAQDAVQKLAHVVVVFVECLHLAKFT</sequence>
<evidence type="ECO:0000313" key="2">
    <source>
        <dbReference type="EMBL" id="JAC19159.1"/>
    </source>
</evidence>
<dbReference type="AlphaFoldDB" id="A0A023FEC4"/>
<organism evidence="2">
    <name type="scientific">Amblyomma cajennense</name>
    <name type="common">Cayenne tick</name>
    <name type="synonym">Acarus cajennensis</name>
    <dbReference type="NCBI Taxonomy" id="34607"/>
    <lineage>
        <taxon>Eukaryota</taxon>
        <taxon>Metazoa</taxon>
        <taxon>Ecdysozoa</taxon>
        <taxon>Arthropoda</taxon>
        <taxon>Chelicerata</taxon>
        <taxon>Arachnida</taxon>
        <taxon>Acari</taxon>
        <taxon>Parasitiformes</taxon>
        <taxon>Ixodida</taxon>
        <taxon>Ixodoidea</taxon>
        <taxon>Ixodidae</taxon>
        <taxon>Amblyomminae</taxon>
        <taxon>Amblyomma</taxon>
    </lineage>
</organism>
<protein>
    <submittedName>
        <fullName evidence="2">Putative secreted protein</fullName>
    </submittedName>
</protein>
<proteinExistence type="evidence at transcript level"/>
<feature type="signal peptide" evidence="1">
    <location>
        <begin position="1"/>
        <end position="20"/>
    </location>
</feature>
<feature type="chain" id="PRO_5001514913" evidence="1">
    <location>
        <begin position="21"/>
        <end position="184"/>
    </location>
</feature>
<reference evidence="2" key="1">
    <citation type="submission" date="2014-03" db="EMBL/GenBank/DDBJ databases">
        <title>The sialotranscriptome of Amblyomma triste, Amblyomma parvum and Amblyomma cajennense ticks, uncovered by 454-based RNA-seq.</title>
        <authorList>
            <person name="Garcia G.R."/>
            <person name="Gardinassi L.G."/>
            <person name="Ribeiro J.M."/>
            <person name="Anatriello E."/>
            <person name="Ferreira B.R."/>
            <person name="Moreira H.N."/>
            <person name="Mafra C."/>
            <person name="Olegario M.M."/>
            <person name="Szabo P.J."/>
            <person name="Miranda-Santos I.K."/>
            <person name="Maruyama S.R."/>
        </authorList>
    </citation>
    <scope>NUCLEOTIDE SEQUENCE</scope>
    <source>
        <strain evidence="2">Uberlandia</strain>
        <tissue evidence="2">Salivary glands</tissue>
    </source>
</reference>
<keyword evidence="1" id="KW-0732">Signal</keyword>
<name>A0A023FEC4_AMBCJ</name>
<dbReference type="EMBL" id="GBBK01005323">
    <property type="protein sequence ID" value="JAC19159.1"/>
    <property type="molecule type" value="mRNA"/>
</dbReference>